<reference evidence="11 12" key="1">
    <citation type="journal article" date="2009" name="Stand. Genomic Sci.">
        <title>Complete genome sequence of Slackia heliotrinireducens type strain (RHS 1).</title>
        <authorList>
            <person name="Pukall R."/>
            <person name="Lapidus A."/>
            <person name="Nolan M."/>
            <person name="Copeland A."/>
            <person name="Glavina Del Rio T."/>
            <person name="Lucas S."/>
            <person name="Chen F."/>
            <person name="Tice H."/>
            <person name="Cheng J.F."/>
            <person name="Chertkov O."/>
            <person name="Bruce D."/>
            <person name="Goodwin L."/>
            <person name="Kuske C."/>
            <person name="Brettin T."/>
            <person name="Detter J.C."/>
            <person name="Han C."/>
            <person name="Pitluck S."/>
            <person name="Pati A."/>
            <person name="Mavrommatis K."/>
            <person name="Ivanova N."/>
            <person name="Ovchinnikova G."/>
            <person name="Chen A."/>
            <person name="Palaniappan K."/>
            <person name="Schneider S."/>
            <person name="Rohde M."/>
            <person name="Chain P."/>
            <person name="D'haeseleer P."/>
            <person name="Goker M."/>
            <person name="Bristow J."/>
            <person name="Eisen J.A."/>
            <person name="Markowitz V."/>
            <person name="Kyrpides N.C."/>
            <person name="Klenk H.P."/>
            <person name="Hugenholtz P."/>
        </authorList>
    </citation>
    <scope>NUCLEOTIDE SEQUENCE [LARGE SCALE GENOMIC DNA]</scope>
    <source>
        <strain evidence="12">ATCC 29202 / DSM 20476 / NCTC 11029 / RHS 1</strain>
    </source>
</reference>
<dbReference type="eggNOG" id="COG3049">
    <property type="taxonomic scope" value="Bacteria"/>
</dbReference>
<comment type="catalytic activity">
    <reaction evidence="9">
        <text>taurodeoxycholate + H2O = deoxycholate + taurine</text>
        <dbReference type="Rhea" id="RHEA:47556"/>
        <dbReference type="ChEBI" id="CHEBI:15377"/>
        <dbReference type="ChEBI" id="CHEBI:23614"/>
        <dbReference type="ChEBI" id="CHEBI:36261"/>
        <dbReference type="ChEBI" id="CHEBI:507393"/>
    </reaction>
    <physiologicalReaction direction="left-to-right" evidence="9">
        <dbReference type="Rhea" id="RHEA:47557"/>
    </physiologicalReaction>
</comment>
<dbReference type="EMBL" id="CP001684">
    <property type="protein sequence ID" value="ACV22255.1"/>
    <property type="molecule type" value="Genomic_DNA"/>
</dbReference>
<dbReference type="CDD" id="cd00542">
    <property type="entry name" value="Ntn_PVA"/>
    <property type="match status" value="1"/>
</dbReference>
<keyword evidence="4" id="KW-0443">Lipid metabolism</keyword>
<dbReference type="STRING" id="471855.Shel_12270"/>
<dbReference type="InterPro" id="IPR052193">
    <property type="entry name" value="Peptidase_C59"/>
</dbReference>
<comment type="catalytic activity">
    <reaction evidence="8">
        <text>cholate + taurine = taurocholate + H2O</text>
        <dbReference type="Rhea" id="RHEA:47108"/>
        <dbReference type="ChEBI" id="CHEBI:15377"/>
        <dbReference type="ChEBI" id="CHEBI:29747"/>
        <dbReference type="ChEBI" id="CHEBI:36257"/>
        <dbReference type="ChEBI" id="CHEBI:507393"/>
    </reaction>
    <physiologicalReaction direction="right-to-left" evidence="8">
        <dbReference type="Rhea" id="RHEA:47110"/>
    </physiologicalReaction>
</comment>
<keyword evidence="3" id="KW-0378">Hydrolase</keyword>
<dbReference type="GO" id="GO:0045302">
    <property type="term" value="F:choloylglycine hydrolase activity"/>
    <property type="evidence" value="ECO:0007669"/>
    <property type="project" value="UniProtKB-EC"/>
</dbReference>
<dbReference type="NCBIfam" id="NF038245">
    <property type="entry name" value="bile_salt_hydro"/>
    <property type="match status" value="1"/>
</dbReference>
<dbReference type="Proteomes" id="UP000002026">
    <property type="component" value="Chromosome"/>
</dbReference>
<name>C7N5S0_SLAHD</name>
<sequence>MCTGIRFVDNDGNMYFGRNLDWSCSYGEQVVITPTGYTPVSPFNAITEIKHAVFGMGIVQQHVPLYFDCANDAGLAVAGLNFPGYAQYAPNAIDGKTNVAAYEFPLWVTASFRTVDEVEAALAHVAIVDEPINEKYPSSLLHWIIGDAKRSIVVEYTADGMQVFHDEFDVLTNQPGFAWHAENLRNYINVTPGVPGPLSWGAGELTAYGSGGGMRGLPGDYYSPSRFVRVAYLNAHYPRKDTEEENVSRLFHTLGGVSMVDGAARMTNGEFELTIYTGGVSCRTNTYYYSTYDDPAIRSVSLSDYDAQGCDLVIV</sequence>
<dbReference type="AlphaFoldDB" id="C7N5S0"/>
<evidence type="ECO:0000256" key="2">
    <source>
        <dbReference type="ARBA" id="ARBA00006625"/>
    </source>
</evidence>
<evidence type="ECO:0000256" key="3">
    <source>
        <dbReference type="ARBA" id="ARBA00022801"/>
    </source>
</evidence>
<evidence type="ECO:0000256" key="4">
    <source>
        <dbReference type="ARBA" id="ARBA00023098"/>
    </source>
</evidence>
<feature type="domain" description="Choloylglycine hydrolase/NAAA C-terminal" evidence="10">
    <location>
        <begin position="2"/>
        <end position="313"/>
    </location>
</feature>
<evidence type="ECO:0000256" key="7">
    <source>
        <dbReference type="ARBA" id="ARBA00044806"/>
    </source>
</evidence>
<dbReference type="RefSeq" id="WP_012798358.1">
    <property type="nucleotide sequence ID" value="NC_013165.1"/>
</dbReference>
<dbReference type="Gene3D" id="3.60.60.10">
    <property type="entry name" value="Penicillin V Acylase, Chain A"/>
    <property type="match status" value="1"/>
</dbReference>
<protein>
    <recommendedName>
        <fullName evidence="5">choloylglycine hydrolase</fullName>
        <ecNumber evidence="5">3.5.1.24</ecNumber>
    </recommendedName>
    <alternativeName>
        <fullName evidence="6">Bile salt hydrolase</fullName>
    </alternativeName>
    <alternativeName>
        <fullName evidence="7">Choloylglycine hydrolase</fullName>
    </alternativeName>
</protein>
<dbReference type="KEGG" id="shi:Shel_12270"/>
<dbReference type="MEROPS" id="C59.951"/>
<organism evidence="11 12">
    <name type="scientific">Slackia heliotrinireducens (strain ATCC 29202 / DSM 20476 / NCTC 11029 / RHS 1)</name>
    <name type="common">Peptococcus heliotrinreducens</name>
    <dbReference type="NCBI Taxonomy" id="471855"/>
    <lineage>
        <taxon>Bacteria</taxon>
        <taxon>Bacillati</taxon>
        <taxon>Actinomycetota</taxon>
        <taxon>Coriobacteriia</taxon>
        <taxon>Eggerthellales</taxon>
        <taxon>Eggerthellaceae</taxon>
        <taxon>Slackia</taxon>
    </lineage>
</organism>
<dbReference type="Pfam" id="PF02275">
    <property type="entry name" value="CBAH"/>
    <property type="match status" value="1"/>
</dbReference>
<evidence type="ECO:0000313" key="12">
    <source>
        <dbReference type="Proteomes" id="UP000002026"/>
    </source>
</evidence>
<dbReference type="HOGENOM" id="CLU_045206_1_1_11"/>
<dbReference type="InterPro" id="IPR047711">
    <property type="entry name" value="CBAH"/>
</dbReference>
<dbReference type="InterPro" id="IPR029132">
    <property type="entry name" value="CBAH/NAAA_C"/>
</dbReference>
<evidence type="ECO:0000256" key="5">
    <source>
        <dbReference type="ARBA" id="ARBA00044769"/>
    </source>
</evidence>
<dbReference type="GO" id="GO:0006629">
    <property type="term" value="P:lipid metabolic process"/>
    <property type="evidence" value="ECO:0007669"/>
    <property type="project" value="UniProtKB-KW"/>
</dbReference>
<dbReference type="SUPFAM" id="SSF56235">
    <property type="entry name" value="N-terminal nucleophile aminohydrolases (Ntn hydrolases)"/>
    <property type="match status" value="1"/>
</dbReference>
<evidence type="ECO:0000256" key="6">
    <source>
        <dbReference type="ARBA" id="ARBA00044804"/>
    </source>
</evidence>
<dbReference type="PANTHER" id="PTHR35527:SF2">
    <property type="entry name" value="HYDROLASE"/>
    <property type="match status" value="1"/>
</dbReference>
<evidence type="ECO:0000256" key="8">
    <source>
        <dbReference type="ARBA" id="ARBA00047285"/>
    </source>
</evidence>
<dbReference type="InterPro" id="IPR029055">
    <property type="entry name" value="Ntn_hydrolases_N"/>
</dbReference>
<evidence type="ECO:0000259" key="10">
    <source>
        <dbReference type="Pfam" id="PF02275"/>
    </source>
</evidence>
<comment type="similarity">
    <text evidence="2">Belongs to the peptidase C59 family.</text>
</comment>
<evidence type="ECO:0000313" key="11">
    <source>
        <dbReference type="EMBL" id="ACV22255.1"/>
    </source>
</evidence>
<keyword evidence="12" id="KW-1185">Reference proteome</keyword>
<evidence type="ECO:0000256" key="1">
    <source>
        <dbReference type="ARBA" id="ARBA00004860"/>
    </source>
</evidence>
<dbReference type="PANTHER" id="PTHR35527">
    <property type="entry name" value="CHOLOYLGLYCINE HYDROLASE"/>
    <property type="match status" value="1"/>
</dbReference>
<proteinExistence type="inferred from homology"/>
<comment type="pathway">
    <text evidence="1">Lipid metabolism; bile acid biosynthesis.</text>
</comment>
<accession>C7N5S0</accession>
<evidence type="ECO:0000256" key="9">
    <source>
        <dbReference type="ARBA" id="ARBA00048897"/>
    </source>
</evidence>
<dbReference type="EC" id="3.5.1.24" evidence="5"/>
<gene>
    <name evidence="11" type="ordered locus">Shel_12270</name>
</gene>